<evidence type="ECO:0000256" key="1">
    <source>
        <dbReference type="ARBA" id="ARBA00004167"/>
    </source>
</evidence>
<evidence type="ECO:0000256" key="2">
    <source>
        <dbReference type="ARBA" id="ARBA00022692"/>
    </source>
</evidence>
<gene>
    <name evidence="6" type="ORF">EQG66_04545</name>
</gene>
<dbReference type="GO" id="GO:0005886">
    <property type="term" value="C:plasma membrane"/>
    <property type="evidence" value="ECO:0007669"/>
    <property type="project" value="InterPro"/>
</dbReference>
<organism evidence="6 7">
    <name type="scientific">Sphingobium fluviale</name>
    <dbReference type="NCBI Taxonomy" id="2506423"/>
    <lineage>
        <taxon>Bacteria</taxon>
        <taxon>Pseudomonadati</taxon>
        <taxon>Pseudomonadota</taxon>
        <taxon>Alphaproteobacteria</taxon>
        <taxon>Sphingomonadales</taxon>
        <taxon>Sphingomonadaceae</taxon>
        <taxon>Sphingobium</taxon>
    </lineage>
</organism>
<name>A0A4Q1KJK7_9SPHN</name>
<dbReference type="PANTHER" id="PTHR36985:SF1">
    <property type="entry name" value="TRANSLOCATION AND ASSEMBLY MODULE SUBUNIT TAMB"/>
    <property type="match status" value="1"/>
</dbReference>
<reference evidence="7" key="1">
    <citation type="submission" date="2019-01" db="EMBL/GenBank/DDBJ databases">
        <title>Cytophagaceae bacterium strain CAR-16.</title>
        <authorList>
            <person name="Chen W.-M."/>
        </authorList>
    </citation>
    <scope>NUCLEOTIDE SEQUENCE [LARGE SCALE GENOMIC DNA]</scope>
    <source>
        <strain evidence="7">CHR27</strain>
    </source>
</reference>
<keyword evidence="2" id="KW-0812">Transmembrane</keyword>
<dbReference type="Proteomes" id="UP000290958">
    <property type="component" value="Unassembled WGS sequence"/>
</dbReference>
<dbReference type="PANTHER" id="PTHR36985">
    <property type="entry name" value="TRANSLOCATION AND ASSEMBLY MODULE SUBUNIT TAMB"/>
    <property type="match status" value="1"/>
</dbReference>
<evidence type="ECO:0000256" key="3">
    <source>
        <dbReference type="ARBA" id="ARBA00022989"/>
    </source>
</evidence>
<dbReference type="InterPro" id="IPR007452">
    <property type="entry name" value="TamB_C"/>
</dbReference>
<keyword evidence="3" id="KW-1133">Transmembrane helix</keyword>
<proteinExistence type="predicted"/>
<comment type="subcellular location">
    <subcellularLocation>
        <location evidence="1">Membrane</location>
        <topology evidence="1">Single-pass membrane protein</topology>
    </subcellularLocation>
</comment>
<evidence type="ECO:0000259" key="5">
    <source>
        <dbReference type="Pfam" id="PF04357"/>
    </source>
</evidence>
<dbReference type="Pfam" id="PF04357">
    <property type="entry name" value="TamB"/>
    <property type="match status" value="1"/>
</dbReference>
<evidence type="ECO:0000256" key="4">
    <source>
        <dbReference type="ARBA" id="ARBA00023136"/>
    </source>
</evidence>
<sequence length="1359" mass="143959">MSGLAWLDSAPGHRFVTRQIAAWAPQSGLRVSVGRIEGSLYKDALLRDVRVSDPRGVFLEAQAVRLDWWPLGWLSNRLEIDTLHIPRAKLHRLPKLRPGKTGKILPDFDIRIMRLAVDRLEMGKGVTGHADVLSLLGDADIRGGQALLDMRLSSVSGRDSLVLLLDSRPDENRFNVEIAIDAPARGLLATMAGLKQDANLRLEGKGDWAAWDGRLVATLDRKSAAGLDIQLRKGAFQIEGAVSGAAIATRGVLARLASPQMQVRAEGRYADKLLSGTFSAQSDALAISLKGGLHLNGWGYDNLLIDVGLRKPGALLRNFDARSLVARLRLNGPLDEARFDYLLKADQLRFGKTVLHGVRATGDGRVGAGGRQTVIPLSLSAERIDGQGDILASVLRRISVTGLLQKNGAVITSTPLKLRSDRLNGELVALFDLRSGRYDLALTGNVRGVEIRGLGLVDIQSRLHAAPGAQGAFSVSGTVSGVVRRLDNSFLRTLGGGLPRVQTNISLSRDGRLQLERLALRAPQLMLNGSGVRNPDGTVQIAAAGNHARYGPVQIMLSGKLDRPAVKALLARPMNGVAGLADVRLVLDPDPAGYMYEARGQSALGPFESTGAIELPPGGGQSAIRIGSVHVSGSEGQGRLLIVPGGLAGRLLFAGPVHGVVDLMVESGVQKASASLRIDNAHFDGVVPVDLLRGRLKAELSLNPEGANLDATLSGSAAQIGGFRINRFGADAHMIDGVGKVRATILGQRGRQFNLQFDADVERDEIGLALSGTLDGRGISLDRRAQLRRIEGGWALDPVTLRYGGGAAQIKSAHFGNETRFDLGLLHMPLSLLDLSNSDMGLAGLASGTLNYAHPRGGLPTGSARLTVRGLSRSGLTRTSTPVDLGLNADLGTNRLAMRAVVTRSGVLIGRAQALITPLAGSGSIIERLRAAPVKAQLRYVGPAEAVWRMTRIEIIDITGQASLRADISGTGANPVISGALLTQDAALESPVTGMRLSKLRTIARFDGSRLVFSQIEGAVRNGGSVSGQGSFDFSLGQGIGIDMALQANNAELLNRDDIGATVSGPITIRSDGRGGVISGNFDVIRSRFMLGRAAAVAQIPELQIIERNGRQGDFTPVDRGAAWNVDIEARARNRLMVSGMGLASEWRMNLAIGGSVTNPTLVGNAEMVRGTYDFAGRRFDLTSGKLRFDGSVPANPELDITAEAALSGLNATIHISGSSAAPIISFTSVPAMPQDEVLSRLLFGSGITQLSAPEALQLASAVTSLRGGKGGLDPINAVRKAAGLDRLRILPADQTSGQGTAIGAGKYITRRIYVELISDGQGYSATRLEYQVTRWLSLLSSISTLGRQSITARISKDY</sequence>
<comment type="caution">
    <text evidence="6">The sequence shown here is derived from an EMBL/GenBank/DDBJ whole genome shotgun (WGS) entry which is preliminary data.</text>
</comment>
<feature type="domain" description="Translocation and assembly module TamB C-terminal" evidence="5">
    <location>
        <begin position="1016"/>
        <end position="1348"/>
    </location>
</feature>
<evidence type="ECO:0000313" key="7">
    <source>
        <dbReference type="Proteomes" id="UP000290958"/>
    </source>
</evidence>
<protein>
    <submittedName>
        <fullName evidence="6">Translocation/assembly module TamB</fullName>
    </submittedName>
</protein>
<dbReference type="OrthoDB" id="7784409at2"/>
<accession>A0A4Q1KJK7</accession>
<evidence type="ECO:0000313" key="6">
    <source>
        <dbReference type="EMBL" id="RXR30021.1"/>
    </source>
</evidence>
<keyword evidence="7" id="KW-1185">Reference proteome</keyword>
<keyword evidence="4" id="KW-0472">Membrane</keyword>
<dbReference type="EMBL" id="SBKP01000003">
    <property type="protein sequence ID" value="RXR30021.1"/>
    <property type="molecule type" value="Genomic_DNA"/>
</dbReference>
<dbReference type="GO" id="GO:0009306">
    <property type="term" value="P:protein secretion"/>
    <property type="evidence" value="ECO:0007669"/>
    <property type="project" value="InterPro"/>
</dbReference>